<dbReference type="AlphaFoldDB" id="A0AAN8L562"/>
<protein>
    <submittedName>
        <fullName evidence="1">Uncharacterized protein</fullName>
    </submittedName>
</protein>
<dbReference type="Gene3D" id="3.40.50.1100">
    <property type="match status" value="1"/>
</dbReference>
<accession>A0AAN8L562</accession>
<keyword evidence="2" id="KW-1185">Reference proteome</keyword>
<evidence type="ECO:0000313" key="1">
    <source>
        <dbReference type="EMBL" id="KAK6305327.1"/>
    </source>
</evidence>
<evidence type="ECO:0000313" key="2">
    <source>
        <dbReference type="Proteomes" id="UP001356427"/>
    </source>
</evidence>
<dbReference type="Proteomes" id="UP001356427">
    <property type="component" value="Unassembled WGS sequence"/>
</dbReference>
<proteinExistence type="predicted"/>
<dbReference type="SUPFAM" id="SSF53686">
    <property type="entry name" value="Tryptophan synthase beta subunit-like PLP-dependent enzymes"/>
    <property type="match status" value="1"/>
</dbReference>
<dbReference type="EMBL" id="JAGTTL010000022">
    <property type="protein sequence ID" value="KAK6305327.1"/>
    <property type="molecule type" value="Genomic_DNA"/>
</dbReference>
<gene>
    <name evidence="1" type="ORF">J4Q44_G00241070</name>
</gene>
<comment type="caution">
    <text evidence="1">The sequence shown here is derived from an EMBL/GenBank/DDBJ whole genome shotgun (WGS) entry which is preliminary data.</text>
</comment>
<dbReference type="InterPro" id="IPR036052">
    <property type="entry name" value="TrpB-like_PALP_sf"/>
</dbReference>
<sequence length="78" mass="8838">MTWCTRMVQSGNFSMATNVMQTLAQAIDIQFSQILTAGAVRDEGIVETMQTCWKENQYLLCPPTAGVRHEEIRLMDVQ</sequence>
<organism evidence="1 2">
    <name type="scientific">Coregonus suidteri</name>
    <dbReference type="NCBI Taxonomy" id="861788"/>
    <lineage>
        <taxon>Eukaryota</taxon>
        <taxon>Metazoa</taxon>
        <taxon>Chordata</taxon>
        <taxon>Craniata</taxon>
        <taxon>Vertebrata</taxon>
        <taxon>Euteleostomi</taxon>
        <taxon>Actinopterygii</taxon>
        <taxon>Neopterygii</taxon>
        <taxon>Teleostei</taxon>
        <taxon>Protacanthopterygii</taxon>
        <taxon>Salmoniformes</taxon>
        <taxon>Salmonidae</taxon>
        <taxon>Coregoninae</taxon>
        <taxon>Coregonus</taxon>
    </lineage>
</organism>
<name>A0AAN8L562_9TELE</name>
<reference evidence="1 2" key="1">
    <citation type="submission" date="2021-04" db="EMBL/GenBank/DDBJ databases">
        <authorList>
            <person name="De Guttry C."/>
            <person name="Zahm M."/>
            <person name="Klopp C."/>
            <person name="Cabau C."/>
            <person name="Louis A."/>
            <person name="Berthelot C."/>
            <person name="Parey E."/>
            <person name="Roest Crollius H."/>
            <person name="Montfort J."/>
            <person name="Robinson-Rechavi M."/>
            <person name="Bucao C."/>
            <person name="Bouchez O."/>
            <person name="Gislard M."/>
            <person name="Lluch J."/>
            <person name="Milhes M."/>
            <person name="Lampietro C."/>
            <person name="Lopez Roques C."/>
            <person name="Donnadieu C."/>
            <person name="Braasch I."/>
            <person name="Desvignes T."/>
            <person name="Postlethwait J."/>
            <person name="Bobe J."/>
            <person name="Wedekind C."/>
            <person name="Guiguen Y."/>
        </authorList>
    </citation>
    <scope>NUCLEOTIDE SEQUENCE [LARGE SCALE GENOMIC DNA]</scope>
    <source>
        <strain evidence="1">Cs_M1</strain>
        <tissue evidence="1">Blood</tissue>
    </source>
</reference>